<dbReference type="Pfam" id="PF01207">
    <property type="entry name" value="Dus"/>
    <property type="match status" value="1"/>
</dbReference>
<evidence type="ECO:0000256" key="3">
    <source>
        <dbReference type="ARBA" id="ARBA00022694"/>
    </source>
</evidence>
<comment type="similarity">
    <text evidence="5">Belongs to the dus family.</text>
</comment>
<dbReference type="SUPFAM" id="SSF51395">
    <property type="entry name" value="FMN-linked oxidoreductases"/>
    <property type="match status" value="1"/>
</dbReference>
<evidence type="ECO:0000256" key="7">
    <source>
        <dbReference type="PIRSR" id="PIRSR006621-2"/>
    </source>
</evidence>
<dbReference type="eggNOG" id="COG0042">
    <property type="taxonomic scope" value="Bacteria"/>
</dbReference>
<dbReference type="Gene3D" id="3.20.20.70">
    <property type="entry name" value="Aldolase class I"/>
    <property type="match status" value="1"/>
</dbReference>
<feature type="binding site" evidence="7">
    <location>
        <position position="153"/>
    </location>
    <ligand>
        <name>FMN</name>
        <dbReference type="ChEBI" id="CHEBI:58210"/>
    </ligand>
</feature>
<dbReference type="STRING" id="497964.CfE428DRAFT_2078"/>
<evidence type="ECO:0000256" key="1">
    <source>
        <dbReference type="ARBA" id="ARBA00022630"/>
    </source>
</evidence>
<accession>B4CZJ0</accession>
<evidence type="ECO:0000313" key="9">
    <source>
        <dbReference type="EMBL" id="EDY20154.1"/>
    </source>
</evidence>
<dbReference type="PANTHER" id="PTHR45846">
    <property type="entry name" value="TRNA-DIHYDROURIDINE(47) SYNTHASE [NAD(P)(+)]-LIKE"/>
    <property type="match status" value="1"/>
</dbReference>
<feature type="binding site" evidence="7">
    <location>
        <position position="55"/>
    </location>
    <ligand>
        <name>FMN</name>
        <dbReference type="ChEBI" id="CHEBI:58210"/>
    </ligand>
</feature>
<comment type="caution">
    <text evidence="9">The sequence shown here is derived from an EMBL/GenBank/DDBJ whole genome shotgun (WGS) entry which is preliminary data.</text>
</comment>
<dbReference type="EC" id="1.3.1.-" evidence="5"/>
<dbReference type="GO" id="GO:0003723">
    <property type="term" value="F:RNA binding"/>
    <property type="evidence" value="ECO:0007669"/>
    <property type="project" value="TreeGrafter"/>
</dbReference>
<comment type="function">
    <text evidence="5">Catalyzes the synthesis of 5,6-dihydrouridine (D), a modified base found in the D-loop of most tRNAs, via the reduction of the C5-C6 double bond in target uridines.</text>
</comment>
<keyword evidence="2 5" id="KW-0288">FMN</keyword>
<evidence type="ECO:0000256" key="2">
    <source>
        <dbReference type="ARBA" id="ARBA00022643"/>
    </source>
</evidence>
<protein>
    <recommendedName>
        <fullName evidence="5">tRNA-dihydrouridine synthase</fullName>
        <ecNumber evidence="5">1.3.1.-</ecNumber>
    </recommendedName>
</protein>
<dbReference type="CDD" id="cd02801">
    <property type="entry name" value="DUS_like_FMN"/>
    <property type="match status" value="1"/>
</dbReference>
<dbReference type="EMBL" id="ABVL01000005">
    <property type="protein sequence ID" value="EDY20154.1"/>
    <property type="molecule type" value="Genomic_DNA"/>
</dbReference>
<keyword evidence="1 5" id="KW-0285">Flavoprotein</keyword>
<dbReference type="InParanoid" id="B4CZJ0"/>
<dbReference type="InterPro" id="IPR013785">
    <property type="entry name" value="Aldolase_TIM"/>
</dbReference>
<evidence type="ECO:0000313" key="10">
    <source>
        <dbReference type="Proteomes" id="UP000005824"/>
    </source>
</evidence>
<feature type="active site" description="Proton donor" evidence="6">
    <location>
        <position position="85"/>
    </location>
</feature>
<evidence type="ECO:0000256" key="4">
    <source>
        <dbReference type="ARBA" id="ARBA00023002"/>
    </source>
</evidence>
<comment type="cofactor">
    <cofactor evidence="5 7">
        <name>FMN</name>
        <dbReference type="ChEBI" id="CHEBI:58210"/>
    </cofactor>
</comment>
<dbReference type="PIRSF" id="PIRSF006621">
    <property type="entry name" value="Dus"/>
    <property type="match status" value="1"/>
</dbReference>
<gene>
    <name evidence="9" type="ORF">CfE428DRAFT_2078</name>
</gene>
<organism evidence="9 10">
    <name type="scientific">Chthoniobacter flavus Ellin428</name>
    <dbReference type="NCBI Taxonomy" id="497964"/>
    <lineage>
        <taxon>Bacteria</taxon>
        <taxon>Pseudomonadati</taxon>
        <taxon>Verrucomicrobiota</taxon>
        <taxon>Spartobacteria</taxon>
        <taxon>Chthoniobacterales</taxon>
        <taxon>Chthoniobacteraceae</taxon>
        <taxon>Chthoniobacter</taxon>
    </lineage>
</organism>
<keyword evidence="7" id="KW-0547">Nucleotide-binding</keyword>
<proteinExistence type="inferred from homology"/>
<evidence type="ECO:0000259" key="8">
    <source>
        <dbReference type="Pfam" id="PF01207"/>
    </source>
</evidence>
<keyword evidence="4 5" id="KW-0560">Oxidoreductase</keyword>
<dbReference type="PANTHER" id="PTHR45846:SF1">
    <property type="entry name" value="TRNA-DIHYDROURIDINE(47) SYNTHASE [NAD(P)(+)]-LIKE"/>
    <property type="match status" value="1"/>
</dbReference>
<dbReference type="AlphaFoldDB" id="B4CZJ0"/>
<sequence length="330" mass="36752">MQDVTDLPFWQLLTRYGGADLCVTEYFRVHPDSRLDPDILASITKNPTGRPVVAQMMGNDIPSLVRAAKELEQHPVAAIDLNLGCPVPVVYRKCAGGGLLRDPERVDSILGALREAVTIPFTVKTRIGFDDPSVFEQMLPIYARHSLDLLTVHGRTVKEMYRSEVHYEYIARAVAAMPCPVVANGNVSSVHSAEEVLNLTGARGLMIGRAAIRNPWIFQQIRQHRRSEPIYQPTGREVLEYIQALYEAVCDPQVRETSQVQKMKKYLTYISDGVEPTGQFQHSIRRVITKADFFRICGEYLDHDSPIPHVPLRMATAVGVAAGSANSDEG</sequence>
<keyword evidence="3 5" id="KW-0819">tRNA processing</keyword>
<feature type="binding site" evidence="7">
    <location>
        <position position="124"/>
    </location>
    <ligand>
        <name>FMN</name>
        <dbReference type="ChEBI" id="CHEBI:58210"/>
    </ligand>
</feature>
<evidence type="ECO:0000256" key="5">
    <source>
        <dbReference type="PIRNR" id="PIRNR006621"/>
    </source>
</evidence>
<feature type="binding site" evidence="7">
    <location>
        <begin position="208"/>
        <end position="209"/>
    </location>
    <ligand>
        <name>FMN</name>
        <dbReference type="ChEBI" id="CHEBI:58210"/>
    </ligand>
</feature>
<dbReference type="Proteomes" id="UP000005824">
    <property type="component" value="Unassembled WGS sequence"/>
</dbReference>
<dbReference type="GO" id="GO:0050660">
    <property type="term" value="F:flavin adenine dinucleotide binding"/>
    <property type="evidence" value="ECO:0007669"/>
    <property type="project" value="InterPro"/>
</dbReference>
<name>B4CZJ0_9BACT</name>
<dbReference type="GO" id="GO:0017150">
    <property type="term" value="F:tRNA dihydrouridine synthase activity"/>
    <property type="evidence" value="ECO:0007669"/>
    <property type="project" value="InterPro"/>
</dbReference>
<dbReference type="InterPro" id="IPR035587">
    <property type="entry name" value="DUS-like_FMN-bd"/>
</dbReference>
<keyword evidence="10" id="KW-1185">Reference proteome</keyword>
<dbReference type="InterPro" id="IPR001269">
    <property type="entry name" value="DUS_fam"/>
</dbReference>
<reference evidence="9 10" key="1">
    <citation type="journal article" date="2011" name="J. Bacteriol.">
        <title>Genome sequence of Chthoniobacter flavus Ellin428, an aerobic heterotrophic soil bacterium.</title>
        <authorList>
            <person name="Kant R."/>
            <person name="van Passel M.W."/>
            <person name="Palva A."/>
            <person name="Lucas S."/>
            <person name="Lapidus A."/>
            <person name="Glavina Del Rio T."/>
            <person name="Dalin E."/>
            <person name="Tice H."/>
            <person name="Bruce D."/>
            <person name="Goodwin L."/>
            <person name="Pitluck S."/>
            <person name="Larimer F.W."/>
            <person name="Land M.L."/>
            <person name="Hauser L."/>
            <person name="Sangwan P."/>
            <person name="de Vos W.M."/>
            <person name="Janssen P.H."/>
            <person name="Smidt H."/>
        </authorList>
    </citation>
    <scope>NUCLEOTIDE SEQUENCE [LARGE SCALE GENOMIC DNA]</scope>
    <source>
        <strain evidence="9 10">Ellin428</strain>
    </source>
</reference>
<feature type="domain" description="DUS-like FMN-binding" evidence="8">
    <location>
        <begin position="1"/>
        <end position="292"/>
    </location>
</feature>
<evidence type="ECO:0000256" key="6">
    <source>
        <dbReference type="PIRSR" id="PIRSR006621-1"/>
    </source>
</evidence>